<reference evidence="2 3" key="1">
    <citation type="submission" date="2014-02" db="EMBL/GenBank/DDBJ databases">
        <title>Genome sequence of Ureaplasma diversum strain 246.</title>
        <authorList>
            <person name="Sirand-Pugnet P."/>
            <person name="Breton M."/>
            <person name="Dordet-Frisoni E."/>
            <person name="Baranowski E."/>
            <person name="Barre A."/>
            <person name="Couture C."/>
            <person name="Dupuy V."/>
            <person name="Gaurivaud P."/>
            <person name="Jacob D."/>
            <person name="Lemaitre C."/>
            <person name="Manso-Silvan L."/>
            <person name="Nikolski M."/>
            <person name="Nouvel L.-X."/>
            <person name="Poumarat F."/>
            <person name="Tardy F."/>
            <person name="Thebault P."/>
            <person name="Theil S."/>
            <person name="Citti C."/>
            <person name="Thiaucourt F."/>
            <person name="Blanchard A."/>
        </authorList>
    </citation>
    <scope>NUCLEOTIDE SEQUENCE [LARGE SCALE GENOMIC DNA]</scope>
    <source>
        <strain evidence="2 3">NCTC 246</strain>
    </source>
</reference>
<evidence type="ECO:0000256" key="1">
    <source>
        <dbReference type="SAM" id="Phobius"/>
    </source>
</evidence>
<organism evidence="2 3">
    <name type="scientific">Ureaplasma diversum NCTC 246</name>
    <dbReference type="NCBI Taxonomy" id="1188241"/>
    <lineage>
        <taxon>Bacteria</taxon>
        <taxon>Bacillati</taxon>
        <taxon>Mycoplasmatota</taxon>
        <taxon>Mycoplasmoidales</taxon>
        <taxon>Mycoplasmoidaceae</taxon>
        <taxon>Ureaplasma</taxon>
    </lineage>
</organism>
<keyword evidence="1" id="KW-0812">Transmembrane</keyword>
<keyword evidence="1" id="KW-1133">Transmembrane helix</keyword>
<dbReference type="AlphaFoldDB" id="A0A084F1D2"/>
<gene>
    <name evidence="2" type="ORF">UDIV_1550</name>
</gene>
<name>A0A084F1D2_9BACT</name>
<protein>
    <submittedName>
        <fullName evidence="2">Uncharacterized protein</fullName>
    </submittedName>
</protein>
<dbReference type="Proteomes" id="UP000028537">
    <property type="component" value="Unassembled WGS sequence"/>
</dbReference>
<dbReference type="EMBL" id="JFDP01000024">
    <property type="protein sequence ID" value="KEZ24024.1"/>
    <property type="molecule type" value="Genomic_DNA"/>
</dbReference>
<feature type="transmembrane region" description="Helical" evidence="1">
    <location>
        <begin position="99"/>
        <end position="123"/>
    </location>
</feature>
<dbReference type="RefSeq" id="WP_051749375.1">
    <property type="nucleotide sequence ID" value="NZ_JFDP01000024.1"/>
</dbReference>
<sequence length="146" mass="15880">MLSELQAFTLAKAADVDGLDGAKLAESASRYGWPTSEWGVAFQVMGAVLVFVAFIPVVIQILRSKRTESLSVLMWIITVIGLGLLGVFAWLGVSVNVGGFILVALSETLSCLLSTIVLIFKLVNRSRARKANMSEVEYNNINYPIK</sequence>
<evidence type="ECO:0000313" key="3">
    <source>
        <dbReference type="Proteomes" id="UP000028537"/>
    </source>
</evidence>
<feature type="transmembrane region" description="Helical" evidence="1">
    <location>
        <begin position="71"/>
        <end position="93"/>
    </location>
</feature>
<keyword evidence="3" id="KW-1185">Reference proteome</keyword>
<feature type="transmembrane region" description="Helical" evidence="1">
    <location>
        <begin position="40"/>
        <end position="59"/>
    </location>
</feature>
<comment type="caution">
    <text evidence="2">The sequence shown here is derived from an EMBL/GenBank/DDBJ whole genome shotgun (WGS) entry which is preliminary data.</text>
</comment>
<evidence type="ECO:0000313" key="2">
    <source>
        <dbReference type="EMBL" id="KEZ24024.1"/>
    </source>
</evidence>
<keyword evidence="1" id="KW-0472">Membrane</keyword>
<dbReference type="OrthoDB" id="404041at2"/>
<proteinExistence type="predicted"/>
<dbReference type="Gene3D" id="1.20.1280.290">
    <property type="match status" value="1"/>
</dbReference>
<accession>A0A084F1D2</accession>